<evidence type="ECO:0000313" key="2">
    <source>
        <dbReference type="EMBL" id="QLG44597.1"/>
    </source>
</evidence>
<accession>A0A7H9AME7</accession>
<evidence type="ECO:0000259" key="1">
    <source>
        <dbReference type="Pfam" id="PF13648"/>
    </source>
</evidence>
<dbReference type="PROSITE" id="PS51257">
    <property type="entry name" value="PROKAR_LIPOPROTEIN"/>
    <property type="match status" value="1"/>
</dbReference>
<dbReference type="Pfam" id="PF13648">
    <property type="entry name" value="Lipocalin_4"/>
    <property type="match status" value="1"/>
</dbReference>
<organism evidence="2 3">
    <name type="scientific">Costertonia aggregata</name>
    <dbReference type="NCBI Taxonomy" id="343403"/>
    <lineage>
        <taxon>Bacteria</taxon>
        <taxon>Pseudomonadati</taxon>
        <taxon>Bacteroidota</taxon>
        <taxon>Flavobacteriia</taxon>
        <taxon>Flavobacteriales</taxon>
        <taxon>Flavobacteriaceae</taxon>
        <taxon>Costertonia</taxon>
    </lineage>
</organism>
<keyword evidence="3" id="KW-1185">Reference proteome</keyword>
<dbReference type="RefSeq" id="WP_179240931.1">
    <property type="nucleotide sequence ID" value="NZ_CP058595.1"/>
</dbReference>
<dbReference type="EMBL" id="CP058595">
    <property type="protein sequence ID" value="QLG44597.1"/>
    <property type="molecule type" value="Genomic_DNA"/>
</dbReference>
<name>A0A7H9AME7_9FLAO</name>
<dbReference type="InterPro" id="IPR024311">
    <property type="entry name" value="Lipocalin-like"/>
</dbReference>
<sequence length="163" mass="17815">MKYSFPFLFSVAIVFFSCSSDDNGARPNESPIVGTWSMSDINLDNDANTGELQLAALAIESLLADNCEIVVFTFSEDGTLESRDKIENLEVTTGVNGFEVNCPNESNIFNSTWSLVDNQLTIVNEEDMEETIEINLDGNTMTIAGEDVGSDDFVGADVVFTKQ</sequence>
<evidence type="ECO:0000313" key="3">
    <source>
        <dbReference type="Proteomes" id="UP000509302"/>
    </source>
</evidence>
<dbReference type="AlphaFoldDB" id="A0A7H9AME7"/>
<protein>
    <submittedName>
        <fullName evidence="2">Lipocalin family protein</fullName>
    </submittedName>
</protein>
<reference evidence="2 3" key="1">
    <citation type="journal article" date="2006" name="Int. J. Syst. Evol. Microbiol.">
        <title>Costertonia aggregata gen. nov., sp. nov., a mesophilic marine bacterium of the family Flavobacteriaceae, isolated from a mature biofilm.</title>
        <authorList>
            <person name="Kwon K.K."/>
            <person name="Lee Y.K."/>
            <person name="Lee H.K."/>
        </authorList>
    </citation>
    <scope>NUCLEOTIDE SEQUENCE [LARGE SCALE GENOMIC DNA]</scope>
    <source>
        <strain evidence="2 3">KCCM 42265</strain>
    </source>
</reference>
<dbReference type="Proteomes" id="UP000509302">
    <property type="component" value="Chromosome"/>
</dbReference>
<dbReference type="KEGG" id="cagg:HYG79_04290"/>
<feature type="domain" description="Lipocalin-like" evidence="1">
    <location>
        <begin position="32"/>
        <end position="143"/>
    </location>
</feature>
<proteinExistence type="predicted"/>
<gene>
    <name evidence="2" type="ORF">HYG79_04290</name>
</gene>